<keyword evidence="2" id="KW-1185">Reference proteome</keyword>
<reference evidence="1 2" key="1">
    <citation type="submission" date="2013-05" db="EMBL/GenBank/DDBJ databases">
        <title>Genome sequence of Streptomyces sparsogenes DSM 40356.</title>
        <authorList>
            <person name="Coyne S."/>
            <person name="Seebeck F.P."/>
        </authorList>
    </citation>
    <scope>NUCLEOTIDE SEQUENCE [LARGE SCALE GENOMIC DNA]</scope>
    <source>
        <strain evidence="1 2">DSM 40356</strain>
    </source>
</reference>
<sequence>MTPNEHLAGTTGVGQLLERLAELRATTTSLTEQHPTVVFRPLPQALRWEAAGLDMGPLRYGLAFLRPRYAALGMSRTLPLDRVLLGVQCSVDGAFGGFHHPNQGYRHLQMYAVITTLGPLAAG</sequence>
<organism evidence="1 2">
    <name type="scientific">Streptomyces sparsogenes DSM 40356</name>
    <dbReference type="NCBI Taxonomy" id="1331668"/>
    <lineage>
        <taxon>Bacteria</taxon>
        <taxon>Bacillati</taxon>
        <taxon>Actinomycetota</taxon>
        <taxon>Actinomycetes</taxon>
        <taxon>Kitasatosporales</taxon>
        <taxon>Streptomycetaceae</taxon>
        <taxon>Streptomyces</taxon>
    </lineage>
</organism>
<dbReference type="RefSeq" id="WP_245738324.1">
    <property type="nucleotide sequence ID" value="NZ_ASQP01000013.1"/>
</dbReference>
<dbReference type="Proteomes" id="UP000186168">
    <property type="component" value="Unassembled WGS sequence"/>
</dbReference>
<evidence type="ECO:0000313" key="1">
    <source>
        <dbReference type="EMBL" id="OMI41389.1"/>
    </source>
</evidence>
<proteinExistence type="predicted"/>
<accession>A0A1R1STJ7</accession>
<evidence type="ECO:0000313" key="2">
    <source>
        <dbReference type="Proteomes" id="UP000186168"/>
    </source>
</evidence>
<dbReference type="GeneID" id="96748989"/>
<comment type="caution">
    <text evidence="1">The sequence shown here is derived from an EMBL/GenBank/DDBJ whole genome shotgun (WGS) entry which is preliminary data.</text>
</comment>
<name>A0A1R1STJ7_9ACTN</name>
<gene>
    <name evidence="1" type="ORF">SPAR_00974</name>
</gene>
<protein>
    <submittedName>
        <fullName evidence="1">Uncharacterized protein</fullName>
    </submittedName>
</protein>
<dbReference type="AlphaFoldDB" id="A0A1R1STJ7"/>
<dbReference type="STRING" id="67365.GCA_001704635_01095"/>
<dbReference type="EMBL" id="ASQP01000013">
    <property type="protein sequence ID" value="OMI41389.1"/>
    <property type="molecule type" value="Genomic_DNA"/>
</dbReference>